<gene>
    <name evidence="2" type="ORF">HMPREF3195_01185</name>
</gene>
<evidence type="ECO:0000313" key="3">
    <source>
        <dbReference type="Proteomes" id="UP000070326"/>
    </source>
</evidence>
<protein>
    <submittedName>
        <fullName evidence="2">Uncharacterized protein</fullName>
    </submittedName>
</protein>
<proteinExistence type="predicted"/>
<keyword evidence="1" id="KW-1133">Transmembrane helix</keyword>
<keyword evidence="1" id="KW-0812">Transmembrane</keyword>
<dbReference type="AlphaFoldDB" id="A0A135YR98"/>
<reference evidence="2 3" key="1">
    <citation type="submission" date="2016-02" db="EMBL/GenBank/DDBJ databases">
        <authorList>
            <person name="Wen L."/>
            <person name="He K."/>
            <person name="Yang H."/>
        </authorList>
    </citation>
    <scope>NUCLEOTIDE SEQUENCE [LARGE SCALE GENOMIC DNA]</scope>
    <source>
        <strain evidence="2 3">MJR8628A</strain>
    </source>
</reference>
<sequence>MYPLLKLPLAVYLIGLKSLNKYIRDKNTKAIVNYLILWFTIAFFSGKICL</sequence>
<dbReference type="Proteomes" id="UP000070326">
    <property type="component" value="Unassembled WGS sequence"/>
</dbReference>
<dbReference type="EMBL" id="LSQZ01000062">
    <property type="protein sequence ID" value="KXI11861.1"/>
    <property type="molecule type" value="Genomic_DNA"/>
</dbReference>
<evidence type="ECO:0000256" key="1">
    <source>
        <dbReference type="SAM" id="Phobius"/>
    </source>
</evidence>
<comment type="caution">
    <text evidence="2">The sequence shown here is derived from an EMBL/GenBank/DDBJ whole genome shotgun (WGS) entry which is preliminary data.</text>
</comment>
<dbReference type="STRING" id="1261.HMPREF3195_01185"/>
<keyword evidence="1" id="KW-0472">Membrane</keyword>
<feature type="transmembrane region" description="Helical" evidence="1">
    <location>
        <begin position="31"/>
        <end position="49"/>
    </location>
</feature>
<name>A0A135YR98_9FIRM</name>
<dbReference type="PATRIC" id="fig|1261.5.peg.1187"/>
<accession>A0A135YR98</accession>
<evidence type="ECO:0000313" key="2">
    <source>
        <dbReference type="EMBL" id="KXI11861.1"/>
    </source>
</evidence>
<organism evidence="2 3">
    <name type="scientific">Peptostreptococcus anaerobius</name>
    <dbReference type="NCBI Taxonomy" id="1261"/>
    <lineage>
        <taxon>Bacteria</taxon>
        <taxon>Bacillati</taxon>
        <taxon>Bacillota</taxon>
        <taxon>Clostridia</taxon>
        <taxon>Peptostreptococcales</taxon>
        <taxon>Peptostreptococcaceae</taxon>
        <taxon>Peptostreptococcus</taxon>
    </lineage>
</organism>